<keyword evidence="4" id="KW-0378">Hydrolase</keyword>
<dbReference type="CDD" id="cd09173">
    <property type="entry name" value="PLDc_Nuc_like_unchar1_2"/>
    <property type="match status" value="1"/>
</dbReference>
<dbReference type="InterPro" id="IPR025202">
    <property type="entry name" value="PLD-like_dom"/>
</dbReference>
<evidence type="ECO:0000313" key="9">
    <source>
        <dbReference type="EMBL" id="MER8937187.1"/>
    </source>
</evidence>
<keyword evidence="10" id="KW-1185">Reference proteome</keyword>
<comment type="caution">
    <text evidence="9">The sequence shown here is derived from an EMBL/GenBank/DDBJ whole genome shotgun (WGS) entry which is preliminary data.</text>
</comment>
<keyword evidence="6" id="KW-0443">Lipid metabolism</keyword>
<evidence type="ECO:0000256" key="3">
    <source>
        <dbReference type="ARBA" id="ARBA00012027"/>
    </source>
</evidence>
<evidence type="ECO:0000256" key="5">
    <source>
        <dbReference type="ARBA" id="ARBA00022963"/>
    </source>
</evidence>
<dbReference type="CDD" id="cd09172">
    <property type="entry name" value="PLDc_Nuc_like_unchar1_1"/>
    <property type="match status" value="1"/>
</dbReference>
<dbReference type="RefSeq" id="WP_287271803.1">
    <property type="nucleotide sequence ID" value="NZ_JAMYMY010000062.1"/>
</dbReference>
<comment type="catalytic activity">
    <reaction evidence="1">
        <text>a 1,2-diacyl-sn-glycero-3-phosphocholine + H2O = a 1,2-diacyl-sn-glycero-3-phosphate + choline + H(+)</text>
        <dbReference type="Rhea" id="RHEA:14445"/>
        <dbReference type="ChEBI" id="CHEBI:15354"/>
        <dbReference type="ChEBI" id="CHEBI:15377"/>
        <dbReference type="ChEBI" id="CHEBI:15378"/>
        <dbReference type="ChEBI" id="CHEBI:57643"/>
        <dbReference type="ChEBI" id="CHEBI:58608"/>
        <dbReference type="EC" id="3.1.4.4"/>
    </reaction>
</comment>
<keyword evidence="5" id="KW-0442">Lipid degradation</keyword>
<dbReference type="SUPFAM" id="SSF56024">
    <property type="entry name" value="Phospholipase D/nuclease"/>
    <property type="match status" value="2"/>
</dbReference>
<name>A0ABV1YQJ0_9HYPH</name>
<evidence type="ECO:0000256" key="4">
    <source>
        <dbReference type="ARBA" id="ARBA00022801"/>
    </source>
</evidence>
<dbReference type="InterPro" id="IPR051406">
    <property type="entry name" value="PLD_domain"/>
</dbReference>
<accession>A0ABV1YQJ0</accession>
<dbReference type="PANTHER" id="PTHR43856:SF1">
    <property type="entry name" value="MITOCHONDRIAL CARDIOLIPIN HYDROLASE"/>
    <property type="match status" value="1"/>
</dbReference>
<dbReference type="Proteomes" id="UP001464387">
    <property type="component" value="Unassembled WGS sequence"/>
</dbReference>
<dbReference type="EC" id="3.1.4.4" evidence="3"/>
<evidence type="ECO:0000256" key="6">
    <source>
        <dbReference type="ARBA" id="ARBA00023098"/>
    </source>
</evidence>
<proteinExistence type="inferred from homology"/>
<comment type="similarity">
    <text evidence="2">Belongs to the phospholipase D family.</text>
</comment>
<reference evidence="9 10" key="1">
    <citation type="journal article" date="2024" name="Proc. Natl. Acad. Sci. U.S.A.">
        <title>The evolutionary genomics of adaptation to stress in wild rhizobium bacteria.</title>
        <authorList>
            <person name="Kehlet-Delgado H."/>
            <person name="Montoya A.P."/>
            <person name="Jensen K.T."/>
            <person name="Wendlandt C.E."/>
            <person name="Dexheimer C."/>
            <person name="Roberts M."/>
            <person name="Torres Martinez L."/>
            <person name="Friesen M.L."/>
            <person name="Griffitts J.S."/>
            <person name="Porter S.S."/>
        </authorList>
    </citation>
    <scope>NUCLEOTIDE SEQUENCE [LARGE SCALE GENOMIC DNA]</scope>
    <source>
        <strain evidence="9 10">M0729</strain>
    </source>
</reference>
<organism evidence="9 10">
    <name type="scientific">Mesorhizobium opportunistum</name>
    <dbReference type="NCBI Taxonomy" id="593909"/>
    <lineage>
        <taxon>Bacteria</taxon>
        <taxon>Pseudomonadati</taxon>
        <taxon>Pseudomonadota</taxon>
        <taxon>Alphaproteobacteria</taxon>
        <taxon>Hyphomicrobiales</taxon>
        <taxon>Phyllobacteriaceae</taxon>
        <taxon>Mesorhizobium</taxon>
    </lineage>
</organism>
<evidence type="ECO:0000256" key="1">
    <source>
        <dbReference type="ARBA" id="ARBA00000798"/>
    </source>
</evidence>
<feature type="region of interest" description="Disordered" evidence="7">
    <location>
        <begin position="247"/>
        <end position="277"/>
    </location>
</feature>
<feature type="domain" description="Phospholipase D-like" evidence="8">
    <location>
        <begin position="227"/>
        <end position="341"/>
    </location>
</feature>
<dbReference type="EMBL" id="JAMYPJ010000067">
    <property type="protein sequence ID" value="MER8937187.1"/>
    <property type="molecule type" value="Genomic_DNA"/>
</dbReference>
<protein>
    <recommendedName>
        <fullName evidence="3">phospholipase D</fullName>
        <ecNumber evidence="3">3.1.4.4</ecNumber>
    </recommendedName>
</protein>
<evidence type="ECO:0000259" key="8">
    <source>
        <dbReference type="Pfam" id="PF13091"/>
    </source>
</evidence>
<evidence type="ECO:0000313" key="10">
    <source>
        <dbReference type="Proteomes" id="UP001464387"/>
    </source>
</evidence>
<evidence type="ECO:0000256" key="2">
    <source>
        <dbReference type="ARBA" id="ARBA00008664"/>
    </source>
</evidence>
<dbReference type="Gene3D" id="3.30.870.10">
    <property type="entry name" value="Endonuclease Chain A"/>
    <property type="match status" value="2"/>
</dbReference>
<evidence type="ECO:0000256" key="7">
    <source>
        <dbReference type="SAM" id="MobiDB-lite"/>
    </source>
</evidence>
<feature type="compositionally biased region" description="Low complexity" evidence="7">
    <location>
        <begin position="256"/>
        <end position="276"/>
    </location>
</feature>
<sequence>MDAFSNFKESNGFRLKLWRGEQMALLGFDVDNPEDDFVGFAVEYKEPGDANFKRLHNRIAFDYDTAVADAVDGQRTFPTTEAPLQMFRWVHFPWQPRKGIYTYKVTKMHMPQDGQLVRGTSIELPISLDPVTYEGFLDVGFTRNFASSQAFEAKKIQLGLGNDIIPSDADEGLDFADKKHAIAPTGIYDWLGFGAHQLLFEFLTWAAQDPTIEVDALCYDLNEPDFVAALEALGPRLRVIVDDSTSTDTETGVVSGHGTAGSAESAAAPRLAASAGPGRMKRGHFKGLQHNKALIAKRAGKAIRVLGGSTNFSYRGLYIQANNLLVFNDDKIAGLFEQMFELAFTDMDNFKAAPLAKVWHSVAQPGKPTVNLCFAPHTKPELSLAPAGAAIDSATSSVFFSFAFMNQTTSGSVRKALDRLMKKPLFSYGVVNRKTGMEVLKPSGDIGLVDFEYLAKHSPEPFKSEWSGGGGINIHHKYAVVDFDKPTAKVYTGSSNFAPSGEKGNGDHMIVIEDQRVATVFAIESLRMFDHLNFRTRMAEDLDSQPNKLTLKKPKAISKLKTSWFDKFYVKDSQRALDRKLFSHE</sequence>
<dbReference type="PANTHER" id="PTHR43856">
    <property type="entry name" value="CARDIOLIPIN HYDROLASE"/>
    <property type="match status" value="1"/>
</dbReference>
<gene>
    <name evidence="9" type="ORF">NKI33_30075</name>
</gene>
<dbReference type="Pfam" id="PF13091">
    <property type="entry name" value="PLDc_2"/>
    <property type="match status" value="1"/>
</dbReference>